<evidence type="ECO:0000256" key="1">
    <source>
        <dbReference type="SAM" id="MobiDB-lite"/>
    </source>
</evidence>
<feature type="region of interest" description="Disordered" evidence="1">
    <location>
        <begin position="1"/>
        <end position="23"/>
    </location>
</feature>
<feature type="compositionally biased region" description="Acidic residues" evidence="1">
    <location>
        <begin position="130"/>
        <end position="140"/>
    </location>
</feature>
<dbReference type="OrthoDB" id="1935339at2759"/>
<dbReference type="AlphaFoldDB" id="A0A9X0D594"/>
<dbReference type="EMBL" id="MU825874">
    <property type="protein sequence ID" value="KAJ7387390.1"/>
    <property type="molecule type" value="Genomic_DNA"/>
</dbReference>
<sequence length="292" mass="33080">MHIGVVGGRSEVHLDPFRSPPTKLRVGDRDQRVWNDDDDLVDDDIHEAIDSDDFDDDYEPPINVGNPWTRRTRQQDDRRDNSHTSRQLHLDDYDLEDSFIDDTDEALQAYLHATCSRETVHVEIVNDGGAGDESESEGSSDESVIQRTSPYRFRNTPAPQTRSSRNSRNTIDSLSQIEEETPCASPASIGSFIVSGDESADELNSDWVPFGNHSKNSRHKGNSEVKPKKKDSKTRKSSEMSRSNSISRKSPRLQQEPEQRCSNSKRKRQTSVSEDEFQPGNLQETEKPLSHL</sequence>
<gene>
    <name evidence="2" type="ORF">OS493_004384</name>
</gene>
<dbReference type="Proteomes" id="UP001163046">
    <property type="component" value="Unassembled WGS sequence"/>
</dbReference>
<evidence type="ECO:0000313" key="3">
    <source>
        <dbReference type="Proteomes" id="UP001163046"/>
    </source>
</evidence>
<evidence type="ECO:0000313" key="2">
    <source>
        <dbReference type="EMBL" id="KAJ7387390.1"/>
    </source>
</evidence>
<feature type="region of interest" description="Disordered" evidence="1">
    <location>
        <begin position="127"/>
        <end position="169"/>
    </location>
</feature>
<feature type="region of interest" description="Disordered" evidence="1">
    <location>
        <begin position="49"/>
        <end position="85"/>
    </location>
</feature>
<reference evidence="2" key="1">
    <citation type="submission" date="2023-01" db="EMBL/GenBank/DDBJ databases">
        <title>Genome assembly of the deep-sea coral Lophelia pertusa.</title>
        <authorList>
            <person name="Herrera S."/>
            <person name="Cordes E."/>
        </authorList>
    </citation>
    <scope>NUCLEOTIDE SEQUENCE</scope>
    <source>
        <strain evidence="2">USNM1676648</strain>
        <tissue evidence="2">Polyp</tissue>
    </source>
</reference>
<feature type="compositionally biased region" description="Basic and acidic residues" evidence="1">
    <location>
        <begin position="73"/>
        <end position="85"/>
    </location>
</feature>
<proteinExistence type="predicted"/>
<comment type="caution">
    <text evidence="2">The sequence shown here is derived from an EMBL/GenBank/DDBJ whole genome shotgun (WGS) entry which is preliminary data.</text>
</comment>
<name>A0A9X0D594_9CNID</name>
<feature type="region of interest" description="Disordered" evidence="1">
    <location>
        <begin position="204"/>
        <end position="292"/>
    </location>
</feature>
<feature type="compositionally biased region" description="Acidic residues" evidence="1">
    <location>
        <begin position="49"/>
        <end position="59"/>
    </location>
</feature>
<protein>
    <submittedName>
        <fullName evidence="2">Uncharacterized protein</fullName>
    </submittedName>
</protein>
<accession>A0A9X0D594</accession>
<keyword evidence="3" id="KW-1185">Reference proteome</keyword>
<feature type="compositionally biased region" description="Polar residues" evidence="1">
    <location>
        <begin position="157"/>
        <end position="169"/>
    </location>
</feature>
<organism evidence="2 3">
    <name type="scientific">Desmophyllum pertusum</name>
    <dbReference type="NCBI Taxonomy" id="174260"/>
    <lineage>
        <taxon>Eukaryota</taxon>
        <taxon>Metazoa</taxon>
        <taxon>Cnidaria</taxon>
        <taxon>Anthozoa</taxon>
        <taxon>Hexacorallia</taxon>
        <taxon>Scleractinia</taxon>
        <taxon>Caryophylliina</taxon>
        <taxon>Caryophylliidae</taxon>
        <taxon>Desmophyllum</taxon>
    </lineage>
</organism>